<dbReference type="PROSITE" id="PS51257">
    <property type="entry name" value="PROKAR_LIPOPROTEIN"/>
    <property type="match status" value="1"/>
</dbReference>
<evidence type="ECO:0000313" key="9">
    <source>
        <dbReference type="Proteomes" id="UP001169063"/>
    </source>
</evidence>
<comment type="caution">
    <text evidence="8">The sequence shown here is derived from an EMBL/GenBank/DDBJ whole genome shotgun (WGS) entry which is preliminary data.</text>
</comment>
<feature type="transmembrane region" description="Helical" evidence="6">
    <location>
        <begin position="7"/>
        <end position="27"/>
    </location>
</feature>
<accession>A0ABT8SKU2</accession>
<evidence type="ECO:0000313" key="8">
    <source>
        <dbReference type="EMBL" id="MDO1558263.1"/>
    </source>
</evidence>
<dbReference type="RefSeq" id="WP_302108683.1">
    <property type="nucleotide sequence ID" value="NZ_JAUKTR010000001.1"/>
</dbReference>
<feature type="transmembrane region" description="Helical" evidence="6">
    <location>
        <begin position="218"/>
        <end position="240"/>
    </location>
</feature>
<evidence type="ECO:0000256" key="4">
    <source>
        <dbReference type="ARBA" id="ARBA00022989"/>
    </source>
</evidence>
<evidence type="ECO:0000259" key="7">
    <source>
        <dbReference type="Pfam" id="PF00892"/>
    </source>
</evidence>
<feature type="transmembrane region" description="Helical" evidence="6">
    <location>
        <begin position="95"/>
        <end position="117"/>
    </location>
</feature>
<sequence>MKLSANASAVLAMLACSVIWGTTWYAITLQLGVVDPVASIVYRFGLAAAILFAGLLLFRQKIRLTKAQHLAVAGQGLFTFAIDYAFVYWAEERVASAVVAVIFASLALLNLIAFRLALGRKAPWLAWGGALLGVAGVAVLSRAELANADFDREAATGVGLALIAVAGAAIGNLCAWRSQQLGAPVAPATAWAMAYGTGMLALYGLITGIEWRFETSWSYVLSLLHLSILGSVVAFVLYFGLARSRGYALASYISALTPPVAMLMSVAFEGASFGLLALSGLVLVLGGQLLLARAPKTA</sequence>
<dbReference type="Proteomes" id="UP001169063">
    <property type="component" value="Unassembled WGS sequence"/>
</dbReference>
<feature type="transmembrane region" description="Helical" evidence="6">
    <location>
        <begin position="273"/>
        <end position="292"/>
    </location>
</feature>
<evidence type="ECO:0000256" key="5">
    <source>
        <dbReference type="ARBA" id="ARBA00023136"/>
    </source>
</evidence>
<feature type="transmembrane region" description="Helical" evidence="6">
    <location>
        <begin position="247"/>
        <end position="267"/>
    </location>
</feature>
<keyword evidence="9" id="KW-1185">Reference proteome</keyword>
<dbReference type="InterPro" id="IPR037185">
    <property type="entry name" value="EmrE-like"/>
</dbReference>
<evidence type="ECO:0000256" key="2">
    <source>
        <dbReference type="ARBA" id="ARBA00007362"/>
    </source>
</evidence>
<keyword evidence="3 6" id="KW-0812">Transmembrane</keyword>
<reference evidence="8" key="1">
    <citation type="submission" date="2023-07" db="EMBL/GenBank/DDBJ databases">
        <title>Brevundimonas soil sp. nov., isolated from the soil of chemical plant.</title>
        <authorList>
            <person name="Wu N."/>
        </authorList>
    </citation>
    <scope>NUCLEOTIDE SEQUENCE</scope>
    <source>
        <strain evidence="8">XZ-24</strain>
    </source>
</reference>
<feature type="domain" description="EamA" evidence="7">
    <location>
        <begin position="8"/>
        <end position="141"/>
    </location>
</feature>
<name>A0ABT8SKU2_9CAUL</name>
<gene>
    <name evidence="8" type="ORF">Q0812_02305</name>
</gene>
<feature type="transmembrane region" description="Helical" evidence="6">
    <location>
        <begin position="39"/>
        <end position="58"/>
    </location>
</feature>
<organism evidence="8 9">
    <name type="scientific">Peiella sedimenti</name>
    <dbReference type="NCBI Taxonomy" id="3061083"/>
    <lineage>
        <taxon>Bacteria</taxon>
        <taxon>Pseudomonadati</taxon>
        <taxon>Pseudomonadota</taxon>
        <taxon>Alphaproteobacteria</taxon>
        <taxon>Caulobacterales</taxon>
        <taxon>Caulobacteraceae</taxon>
        <taxon>Peiella</taxon>
    </lineage>
</organism>
<dbReference type="InterPro" id="IPR050638">
    <property type="entry name" value="AA-Vitamin_Transporters"/>
</dbReference>
<feature type="transmembrane region" description="Helical" evidence="6">
    <location>
        <begin position="155"/>
        <end position="176"/>
    </location>
</feature>
<dbReference type="SUPFAM" id="SSF103481">
    <property type="entry name" value="Multidrug resistance efflux transporter EmrE"/>
    <property type="match status" value="2"/>
</dbReference>
<dbReference type="EMBL" id="JAUKTR010000001">
    <property type="protein sequence ID" value="MDO1558263.1"/>
    <property type="molecule type" value="Genomic_DNA"/>
</dbReference>
<feature type="transmembrane region" description="Helical" evidence="6">
    <location>
        <begin position="188"/>
        <end position="206"/>
    </location>
</feature>
<proteinExistence type="inferred from homology"/>
<feature type="transmembrane region" description="Helical" evidence="6">
    <location>
        <begin position="124"/>
        <end position="143"/>
    </location>
</feature>
<evidence type="ECO:0000256" key="3">
    <source>
        <dbReference type="ARBA" id="ARBA00022692"/>
    </source>
</evidence>
<feature type="transmembrane region" description="Helical" evidence="6">
    <location>
        <begin position="70"/>
        <end position="89"/>
    </location>
</feature>
<dbReference type="InterPro" id="IPR000620">
    <property type="entry name" value="EamA_dom"/>
</dbReference>
<protein>
    <submittedName>
        <fullName evidence="8">EamA family transporter</fullName>
    </submittedName>
</protein>
<feature type="domain" description="EamA" evidence="7">
    <location>
        <begin position="156"/>
        <end position="291"/>
    </location>
</feature>
<comment type="similarity">
    <text evidence="2">Belongs to the EamA transporter family.</text>
</comment>
<keyword evidence="5 6" id="KW-0472">Membrane</keyword>
<evidence type="ECO:0000256" key="6">
    <source>
        <dbReference type="SAM" id="Phobius"/>
    </source>
</evidence>
<evidence type="ECO:0000256" key="1">
    <source>
        <dbReference type="ARBA" id="ARBA00004141"/>
    </source>
</evidence>
<keyword evidence="4 6" id="KW-1133">Transmembrane helix</keyword>
<dbReference type="PANTHER" id="PTHR32322:SF2">
    <property type="entry name" value="EAMA DOMAIN-CONTAINING PROTEIN"/>
    <property type="match status" value="1"/>
</dbReference>
<dbReference type="PANTHER" id="PTHR32322">
    <property type="entry name" value="INNER MEMBRANE TRANSPORTER"/>
    <property type="match status" value="1"/>
</dbReference>
<dbReference type="Pfam" id="PF00892">
    <property type="entry name" value="EamA"/>
    <property type="match status" value="2"/>
</dbReference>
<comment type="subcellular location">
    <subcellularLocation>
        <location evidence="1">Membrane</location>
        <topology evidence="1">Multi-pass membrane protein</topology>
    </subcellularLocation>
</comment>